<reference evidence="1" key="1">
    <citation type="submission" date="2020-05" db="EMBL/GenBank/DDBJ databases">
        <authorList>
            <person name="Chiriac C."/>
            <person name="Salcher M."/>
            <person name="Ghai R."/>
            <person name="Kavagutti S V."/>
        </authorList>
    </citation>
    <scope>NUCLEOTIDE SEQUENCE</scope>
</reference>
<gene>
    <name evidence="1" type="ORF">UFOPK1908_01593</name>
    <name evidence="2" type="ORF">UFOPK2282_01122</name>
    <name evidence="3" type="ORF">UFOPK3576_01018</name>
</gene>
<accession>A0A6J6J8F5</accession>
<protein>
    <submittedName>
        <fullName evidence="1">Unannotated protein</fullName>
    </submittedName>
</protein>
<name>A0A6J6J8F5_9ZZZZ</name>
<organism evidence="1">
    <name type="scientific">freshwater metagenome</name>
    <dbReference type="NCBI Taxonomy" id="449393"/>
    <lineage>
        <taxon>unclassified sequences</taxon>
        <taxon>metagenomes</taxon>
        <taxon>ecological metagenomes</taxon>
    </lineage>
</organism>
<dbReference type="EMBL" id="CAFBMO010000040">
    <property type="protein sequence ID" value="CAB4909687.1"/>
    <property type="molecule type" value="Genomic_DNA"/>
</dbReference>
<evidence type="ECO:0000313" key="1">
    <source>
        <dbReference type="EMBL" id="CAB4633110.1"/>
    </source>
</evidence>
<dbReference type="EMBL" id="CAEZWR010000140">
    <property type="protein sequence ID" value="CAB4671860.1"/>
    <property type="molecule type" value="Genomic_DNA"/>
</dbReference>
<sequence>MSPKARRIITLVVLASLIAVVVVAALAGS</sequence>
<proteinExistence type="predicted"/>
<evidence type="ECO:0000313" key="2">
    <source>
        <dbReference type="EMBL" id="CAB4671860.1"/>
    </source>
</evidence>
<evidence type="ECO:0000313" key="3">
    <source>
        <dbReference type="EMBL" id="CAB4909687.1"/>
    </source>
</evidence>
<dbReference type="EMBL" id="CAEZVB010000136">
    <property type="protein sequence ID" value="CAB4633110.1"/>
    <property type="molecule type" value="Genomic_DNA"/>
</dbReference>
<dbReference type="AlphaFoldDB" id="A0A6J6J8F5"/>